<gene>
    <name evidence="2" type="ordered locus">STM14_4089</name>
</gene>
<evidence type="ECO:0000313" key="3">
    <source>
        <dbReference type="Proteomes" id="UP000002695"/>
    </source>
</evidence>
<protein>
    <submittedName>
        <fullName evidence="2">Uncharacterized protein</fullName>
    </submittedName>
</protein>
<keyword evidence="1" id="KW-0472">Membrane</keyword>
<sequence length="52" mass="6160">MSFLVRRETAIFISHNIAKSIIKTNKLIKHIHIKYIFLFMLFNIMILLIGTL</sequence>
<keyword evidence="3" id="KW-1185">Reference proteome</keyword>
<name>A0A0F6B7I7_SALT1</name>
<accession>A0A0F6B7I7</accession>
<evidence type="ECO:0000313" key="2">
    <source>
        <dbReference type="EMBL" id="ACY90485.1"/>
    </source>
</evidence>
<dbReference type="Proteomes" id="UP000002695">
    <property type="component" value="Chromosome"/>
</dbReference>
<dbReference type="EMBL" id="CP001363">
    <property type="protein sequence ID" value="ACY90485.1"/>
    <property type="molecule type" value="Genomic_DNA"/>
</dbReference>
<evidence type="ECO:0000256" key="1">
    <source>
        <dbReference type="SAM" id="Phobius"/>
    </source>
</evidence>
<keyword evidence="1" id="KW-1133">Transmembrane helix</keyword>
<keyword evidence="1" id="KW-0812">Transmembrane</keyword>
<dbReference type="HOGENOM" id="CLU_3084552_0_0_6"/>
<organism evidence="2 3">
    <name type="scientific">Salmonella typhimurium (strain 14028s / SGSC 2262)</name>
    <dbReference type="NCBI Taxonomy" id="588858"/>
    <lineage>
        <taxon>Bacteria</taxon>
        <taxon>Pseudomonadati</taxon>
        <taxon>Pseudomonadota</taxon>
        <taxon>Gammaproteobacteria</taxon>
        <taxon>Enterobacterales</taxon>
        <taxon>Enterobacteriaceae</taxon>
        <taxon>Salmonella</taxon>
    </lineage>
</organism>
<dbReference type="PATRIC" id="fig|588858.6.peg.3747"/>
<dbReference type="AlphaFoldDB" id="A0A0F6B7I7"/>
<feature type="transmembrane region" description="Helical" evidence="1">
    <location>
        <begin position="33"/>
        <end position="51"/>
    </location>
</feature>
<proteinExistence type="predicted"/>
<dbReference type="KEGG" id="seo:STM14_4089"/>
<reference evidence="2 3" key="1">
    <citation type="journal article" date="2010" name="J. Bacteriol.">
        <title>Short-term signatures of evolutionary change in the Salmonella enterica serovar typhimurium 14028 genome.</title>
        <authorList>
            <person name="Jarvik T."/>
            <person name="Smillie C."/>
            <person name="Groisman E.A."/>
            <person name="Ochman H."/>
        </authorList>
    </citation>
    <scope>NUCLEOTIDE SEQUENCE [LARGE SCALE GENOMIC DNA]</scope>
    <source>
        <strain evidence="3">14028s / SGSC 2262</strain>
    </source>
</reference>